<dbReference type="GO" id="GO:0032259">
    <property type="term" value="P:methylation"/>
    <property type="evidence" value="ECO:0007669"/>
    <property type="project" value="UniProtKB-KW"/>
</dbReference>
<dbReference type="InterPro" id="IPR029063">
    <property type="entry name" value="SAM-dependent_MTases_sf"/>
</dbReference>
<keyword evidence="3" id="KW-1185">Reference proteome</keyword>
<dbReference type="InterPro" id="IPR052514">
    <property type="entry name" value="SAM-dependent_MTase"/>
</dbReference>
<proteinExistence type="predicted"/>
<dbReference type="SUPFAM" id="SSF53335">
    <property type="entry name" value="S-adenosyl-L-methionine-dependent methyltransferases"/>
    <property type="match status" value="1"/>
</dbReference>
<dbReference type="Gene3D" id="3.40.50.150">
    <property type="entry name" value="Vaccinia Virus protein VP39"/>
    <property type="match status" value="1"/>
</dbReference>
<dbReference type="PANTHER" id="PTHR34203">
    <property type="entry name" value="METHYLTRANSFERASE, FKBM FAMILY PROTEIN"/>
    <property type="match status" value="1"/>
</dbReference>
<reference evidence="3" key="1">
    <citation type="submission" date="2016-06" db="EMBL/GenBank/DDBJ databases">
        <authorList>
            <person name="Varghese N."/>
            <person name="Submissions Spin"/>
        </authorList>
    </citation>
    <scope>NUCLEOTIDE SEQUENCE [LARGE SCALE GENOMIC DNA]</scope>
    <source>
        <strain evidence="3">DSM 45160</strain>
    </source>
</reference>
<dbReference type="AlphaFoldDB" id="A0A1C4VHI7"/>
<protein>
    <submittedName>
        <fullName evidence="2">Methyltransferase, FkbM family</fullName>
    </submittedName>
</protein>
<evidence type="ECO:0000313" key="3">
    <source>
        <dbReference type="Proteomes" id="UP000198224"/>
    </source>
</evidence>
<dbReference type="InterPro" id="IPR006342">
    <property type="entry name" value="FkbM_mtfrase"/>
</dbReference>
<dbReference type="Proteomes" id="UP000198224">
    <property type="component" value="Chromosome I"/>
</dbReference>
<keyword evidence="2" id="KW-0489">Methyltransferase</keyword>
<keyword evidence="2" id="KW-0808">Transferase</keyword>
<dbReference type="Pfam" id="PF05050">
    <property type="entry name" value="Methyltransf_21"/>
    <property type="match status" value="1"/>
</dbReference>
<feature type="domain" description="Methyltransferase FkbM" evidence="1">
    <location>
        <begin position="54"/>
        <end position="193"/>
    </location>
</feature>
<evidence type="ECO:0000259" key="1">
    <source>
        <dbReference type="Pfam" id="PF05050"/>
    </source>
</evidence>
<sequence length="255" mass="27652">MPSSTGLVTAVSSRVASLLPDQVVAGAIRAVYPRVEPELACLAEFMPAGGTALDVGAWYGPWTQRMRRRADQVVAIEPNEELARSISGAFPDVRVVRAVASDHEGSAELFLPKDGPAVGTSSLELADGSSTSVTVPRITIDGLGLHDVRFLKIDVEGHELSALRGAAGTIDRDGPVLLIEVEERIQPIAPIFDLLGGWGYHGYVLPEREWVPLADFDIRANQRDAIARVTQSLARRVVLPRPRYVNSVLFKREGR</sequence>
<accession>A0A1C4VHI7</accession>
<organism evidence="2 3">
    <name type="scientific">Micromonospora chokoriensis</name>
    <dbReference type="NCBI Taxonomy" id="356851"/>
    <lineage>
        <taxon>Bacteria</taxon>
        <taxon>Bacillati</taxon>
        <taxon>Actinomycetota</taxon>
        <taxon>Actinomycetes</taxon>
        <taxon>Micromonosporales</taxon>
        <taxon>Micromonosporaceae</taxon>
        <taxon>Micromonospora</taxon>
    </lineage>
</organism>
<evidence type="ECO:0000313" key="2">
    <source>
        <dbReference type="EMBL" id="SCE83390.1"/>
    </source>
</evidence>
<dbReference type="GO" id="GO:0008168">
    <property type="term" value="F:methyltransferase activity"/>
    <property type="evidence" value="ECO:0007669"/>
    <property type="project" value="UniProtKB-KW"/>
</dbReference>
<gene>
    <name evidence="2" type="ORF">GA0070612_1442</name>
</gene>
<name>A0A1C4VHI7_9ACTN</name>
<dbReference type="PANTHER" id="PTHR34203:SF15">
    <property type="entry name" value="SLL1173 PROTEIN"/>
    <property type="match status" value="1"/>
</dbReference>
<dbReference type="NCBIfam" id="TIGR01444">
    <property type="entry name" value="fkbM_fam"/>
    <property type="match status" value="1"/>
</dbReference>
<dbReference type="EMBL" id="LT607409">
    <property type="protein sequence ID" value="SCE83390.1"/>
    <property type="molecule type" value="Genomic_DNA"/>
</dbReference>